<evidence type="ECO:0000259" key="5">
    <source>
        <dbReference type="PROSITE" id="PS50977"/>
    </source>
</evidence>
<evidence type="ECO:0000256" key="2">
    <source>
        <dbReference type="ARBA" id="ARBA00023125"/>
    </source>
</evidence>
<dbReference type="GO" id="GO:0003700">
    <property type="term" value="F:DNA-binding transcription factor activity"/>
    <property type="evidence" value="ECO:0007669"/>
    <property type="project" value="TreeGrafter"/>
</dbReference>
<evidence type="ECO:0000256" key="4">
    <source>
        <dbReference type="PROSITE-ProRule" id="PRU00335"/>
    </source>
</evidence>
<dbReference type="Proteomes" id="UP000460221">
    <property type="component" value="Unassembled WGS sequence"/>
</dbReference>
<dbReference type="InterPro" id="IPR001647">
    <property type="entry name" value="HTH_TetR"/>
</dbReference>
<reference evidence="6 7" key="1">
    <citation type="submission" date="2019-11" db="EMBL/GenBank/DDBJ databases">
        <authorList>
            <person name="Jiang L.-Q."/>
        </authorList>
    </citation>
    <scope>NUCLEOTIDE SEQUENCE [LARGE SCALE GENOMIC DNA]</scope>
    <source>
        <strain evidence="6 7">YIM 132087</strain>
    </source>
</reference>
<feature type="domain" description="HTH tetR-type" evidence="5">
    <location>
        <begin position="11"/>
        <end position="71"/>
    </location>
</feature>
<evidence type="ECO:0000256" key="1">
    <source>
        <dbReference type="ARBA" id="ARBA00023015"/>
    </source>
</evidence>
<dbReference type="Gene3D" id="1.10.357.10">
    <property type="entry name" value="Tetracycline Repressor, domain 2"/>
    <property type="match status" value="1"/>
</dbReference>
<evidence type="ECO:0000313" key="6">
    <source>
        <dbReference type="EMBL" id="MTD13438.1"/>
    </source>
</evidence>
<dbReference type="InterPro" id="IPR009057">
    <property type="entry name" value="Homeodomain-like_sf"/>
</dbReference>
<comment type="caution">
    <text evidence="6">The sequence shown here is derived from an EMBL/GenBank/DDBJ whole genome shotgun (WGS) entry which is preliminary data.</text>
</comment>
<dbReference type="AlphaFoldDB" id="A0A7K1FH57"/>
<dbReference type="Pfam" id="PF00440">
    <property type="entry name" value="TetR_N"/>
    <property type="match status" value="1"/>
</dbReference>
<dbReference type="PRINTS" id="PR00455">
    <property type="entry name" value="HTHTETR"/>
</dbReference>
<dbReference type="PANTHER" id="PTHR30055">
    <property type="entry name" value="HTH-TYPE TRANSCRIPTIONAL REGULATOR RUTR"/>
    <property type="match status" value="1"/>
</dbReference>
<keyword evidence="1" id="KW-0805">Transcription regulation</keyword>
<dbReference type="InterPro" id="IPR036271">
    <property type="entry name" value="Tet_transcr_reg_TetR-rel_C_sf"/>
</dbReference>
<protein>
    <submittedName>
        <fullName evidence="6">TetR family transcriptional regulator</fullName>
    </submittedName>
</protein>
<organism evidence="6 7">
    <name type="scientific">Nakamurella alba</name>
    <dbReference type="NCBI Taxonomy" id="2665158"/>
    <lineage>
        <taxon>Bacteria</taxon>
        <taxon>Bacillati</taxon>
        <taxon>Actinomycetota</taxon>
        <taxon>Actinomycetes</taxon>
        <taxon>Nakamurellales</taxon>
        <taxon>Nakamurellaceae</taxon>
        <taxon>Nakamurella</taxon>
    </lineage>
</organism>
<keyword evidence="7" id="KW-1185">Reference proteome</keyword>
<evidence type="ECO:0000313" key="7">
    <source>
        <dbReference type="Proteomes" id="UP000460221"/>
    </source>
</evidence>
<dbReference type="EMBL" id="WLYK01000001">
    <property type="protein sequence ID" value="MTD13438.1"/>
    <property type="molecule type" value="Genomic_DNA"/>
</dbReference>
<dbReference type="InterPro" id="IPR050109">
    <property type="entry name" value="HTH-type_TetR-like_transc_reg"/>
</dbReference>
<keyword evidence="3" id="KW-0804">Transcription</keyword>
<dbReference type="InterPro" id="IPR041490">
    <property type="entry name" value="KstR2_TetR_C"/>
</dbReference>
<dbReference type="Pfam" id="PF17932">
    <property type="entry name" value="TetR_C_24"/>
    <property type="match status" value="1"/>
</dbReference>
<dbReference type="SUPFAM" id="SSF48498">
    <property type="entry name" value="Tetracyclin repressor-like, C-terminal domain"/>
    <property type="match status" value="1"/>
</dbReference>
<keyword evidence="2 4" id="KW-0238">DNA-binding</keyword>
<dbReference type="SUPFAM" id="SSF46689">
    <property type="entry name" value="Homeodomain-like"/>
    <property type="match status" value="1"/>
</dbReference>
<proteinExistence type="predicted"/>
<feature type="DNA-binding region" description="H-T-H motif" evidence="4">
    <location>
        <begin position="34"/>
        <end position="53"/>
    </location>
</feature>
<sequence>MTGPRLRLTREERRSQMLEVATDVFYERGYDQASLQEIATRMGLLKGSLYYYIDSKEDLLFDVIRTAHDELFDEVAGLAAGPGDAFERLERVIHGHVGWICAHLRWTRVFLHELRSLPVPRRQEVLASRHPYQTLLRTLILEAQRTGLARPDVHPPLAALTLLGALNWSYRWFTPNGESKPAAIAATIADLTLHGLRLPPQRA</sequence>
<dbReference type="GO" id="GO:0000976">
    <property type="term" value="F:transcription cis-regulatory region binding"/>
    <property type="evidence" value="ECO:0007669"/>
    <property type="project" value="TreeGrafter"/>
</dbReference>
<accession>A0A7K1FH57</accession>
<dbReference type="Gene3D" id="1.10.10.60">
    <property type="entry name" value="Homeodomain-like"/>
    <property type="match status" value="1"/>
</dbReference>
<dbReference type="PROSITE" id="PS50977">
    <property type="entry name" value="HTH_TETR_2"/>
    <property type="match status" value="1"/>
</dbReference>
<gene>
    <name evidence="6" type="ORF">GIS00_05700</name>
</gene>
<dbReference type="PANTHER" id="PTHR30055:SF234">
    <property type="entry name" value="HTH-TYPE TRANSCRIPTIONAL REGULATOR BETI"/>
    <property type="match status" value="1"/>
</dbReference>
<dbReference type="RefSeq" id="WP_154767299.1">
    <property type="nucleotide sequence ID" value="NZ_WLYK01000001.1"/>
</dbReference>
<name>A0A7K1FH57_9ACTN</name>
<evidence type="ECO:0000256" key="3">
    <source>
        <dbReference type="ARBA" id="ARBA00023163"/>
    </source>
</evidence>